<comment type="function">
    <text evidence="6">Involved in cytoplasm to vacuole transport (Cvt), pexophagy, mitophagy and nucleophagy. Recruits mitochondria for their selective degradation via autophagy (mitophagy) during starvation. Works as scaffold proteins that recruit ATG proteins to the pre-autophagosome (PAS), the site of vesicle/autophagosome formation. Required for the Cvt vesicles completion.</text>
</comment>
<feature type="compositionally biased region" description="Polar residues" evidence="8">
    <location>
        <begin position="1044"/>
        <end position="1056"/>
    </location>
</feature>
<feature type="compositionally biased region" description="Low complexity" evidence="8">
    <location>
        <begin position="1192"/>
        <end position="1201"/>
    </location>
</feature>
<dbReference type="GO" id="GO:0061709">
    <property type="term" value="P:reticulophagy"/>
    <property type="evidence" value="ECO:0000318"/>
    <property type="project" value="GO_Central"/>
</dbReference>
<proteinExistence type="inferred from homology"/>
<dbReference type="GO" id="GO:1903599">
    <property type="term" value="P:positive regulation of autophagy of mitochondrion"/>
    <property type="evidence" value="ECO:0007669"/>
    <property type="project" value="UniProtKB-UniRule"/>
</dbReference>
<comment type="subcellular location">
    <subcellularLocation>
        <location evidence="6">Preautophagosomal structure membrane</location>
        <topology evidence="6">Peripheral membrane protein</topology>
    </subcellularLocation>
    <subcellularLocation>
        <location evidence="6">Vacuole membrane</location>
        <topology evidence="6">Peripheral membrane protein</topology>
    </subcellularLocation>
    <text evidence="6">During pexophagy, accumulates in the vacuolar membrane region, where the peroxisomes contact the vacuole.</text>
</comment>
<evidence type="ECO:0000256" key="5">
    <source>
        <dbReference type="ARBA" id="ARBA00023054"/>
    </source>
</evidence>
<feature type="compositionally biased region" description="Polar residues" evidence="8">
    <location>
        <begin position="1202"/>
        <end position="1223"/>
    </location>
</feature>
<dbReference type="InterPro" id="IPR019460">
    <property type="entry name" value="Atg11_C"/>
</dbReference>
<evidence type="ECO:0000259" key="10">
    <source>
        <dbReference type="Pfam" id="PF10377"/>
    </source>
</evidence>
<dbReference type="Pfam" id="PF10377">
    <property type="entry name" value="ATG11"/>
    <property type="match status" value="1"/>
</dbReference>
<accession>Q55UL1</accession>
<comment type="subunit">
    <text evidence="6">Homodimer.</text>
</comment>
<dbReference type="GO" id="GO:0034045">
    <property type="term" value="C:phagophore assembly site membrane"/>
    <property type="evidence" value="ECO:0000318"/>
    <property type="project" value="GO_Central"/>
</dbReference>
<evidence type="ECO:0000256" key="8">
    <source>
        <dbReference type="SAM" id="MobiDB-lite"/>
    </source>
</evidence>
<evidence type="ECO:0000313" key="11">
    <source>
        <dbReference type="EMBL" id="AAW43261.2"/>
    </source>
</evidence>
<dbReference type="PANTHER" id="PTHR13222:SF1">
    <property type="entry name" value="RB1-INDUCIBLE COILED-COIL PROTEIN 1"/>
    <property type="match status" value="1"/>
</dbReference>
<feature type="compositionally biased region" description="Basic and acidic residues" evidence="8">
    <location>
        <begin position="555"/>
        <end position="572"/>
    </location>
</feature>
<keyword evidence="12" id="KW-1185">Reference proteome</keyword>
<keyword evidence="2 6" id="KW-0813">Transport</keyword>
<dbReference type="STRING" id="214684.Q5KHT3"/>
<dbReference type="GO" id="GO:0000045">
    <property type="term" value="P:autophagosome assembly"/>
    <property type="evidence" value="ECO:0000318"/>
    <property type="project" value="GO_Central"/>
</dbReference>
<keyword evidence="4 6" id="KW-0072">Autophagy</keyword>
<dbReference type="RefSeq" id="XP_024512762.1">
    <property type="nucleotide sequence ID" value="XM_024657093.1"/>
</dbReference>
<feature type="region of interest" description="Disordered" evidence="8">
    <location>
        <begin position="1041"/>
        <end position="1089"/>
    </location>
</feature>
<comment type="similarity">
    <text evidence="1 6">Belongs to the ATG11 family.</text>
</comment>
<dbReference type="Proteomes" id="UP000002149">
    <property type="component" value="Chromosome 4"/>
</dbReference>
<evidence type="ECO:0000259" key="9">
    <source>
        <dbReference type="Pfam" id="PF04108"/>
    </source>
</evidence>
<dbReference type="GO" id="GO:0060090">
    <property type="term" value="F:molecular adaptor activity"/>
    <property type="evidence" value="ECO:0000318"/>
    <property type="project" value="GO_Central"/>
</dbReference>
<keyword evidence="6" id="KW-0472">Membrane</keyword>
<feature type="compositionally biased region" description="Low complexity" evidence="8">
    <location>
        <begin position="1312"/>
        <end position="1323"/>
    </location>
</feature>
<dbReference type="eggNOG" id="ENOG502QVZE">
    <property type="taxonomic scope" value="Eukaryota"/>
</dbReference>
<feature type="domain" description="Autophagy-related protein 11 C-terminal" evidence="10">
    <location>
        <begin position="917"/>
        <end position="1031"/>
    </location>
</feature>
<dbReference type="HOGENOM" id="CLU_005463_0_0_1"/>
<protein>
    <recommendedName>
        <fullName evidence="6">Autophagy-related protein 11</fullName>
    </recommendedName>
</protein>
<dbReference type="GO" id="GO:0000422">
    <property type="term" value="P:autophagy of mitochondrion"/>
    <property type="evidence" value="ECO:0000318"/>
    <property type="project" value="GO_Central"/>
</dbReference>
<gene>
    <name evidence="11" type="ordered locus">CND05360</name>
</gene>
<dbReference type="GO" id="GO:0034517">
    <property type="term" value="P:ribophagy"/>
    <property type="evidence" value="ECO:0000318"/>
    <property type="project" value="GO_Central"/>
</dbReference>
<dbReference type="PaxDb" id="214684-Q5KHT3"/>
<feature type="region of interest" description="Disordered" evidence="8">
    <location>
        <begin position="555"/>
        <end position="577"/>
    </location>
</feature>
<feature type="region of interest" description="Disordered" evidence="8">
    <location>
        <begin position="1106"/>
        <end position="1350"/>
    </location>
</feature>
<feature type="compositionally biased region" description="Pro residues" evidence="8">
    <location>
        <begin position="867"/>
        <end position="877"/>
    </location>
</feature>
<feature type="domain" description="Autophagy protein ATG17-like" evidence="9">
    <location>
        <begin position="121"/>
        <end position="414"/>
    </location>
</feature>
<sequence>MDIYQASDGGLYRLDAYLDSYDDIDAVYQDVSAATGIADHNVLLFLEDGRELKSDVLFDIKNQAGPSYNTGPPIKVYMYNRETFWTDVETWAVQMQEDVQLPPPLDLSSFNGIQHPFLVAHDHLSHLKSLSDTQSKALQIAYANLSQHLQPLVDEFQSFASRVEASFKTEEELIKSSKLDMALLPKLVINPALLKKKDDEGKVRTMGDYVNAKKMEQVRESCRVLHVENVDRFNSLAASLDGLVSQSEAETAAFNDRSAEIENEFAEGLARLEVALGQLSQLSGSGTADVHQDFVELDQAMRDDLVALTAVKNEFTFDIHLHLRQVAHFQSQIHELIEPLRKFDADLLASKDRSAFPHLYRLHQIPFAYAAAVSEVVRRRDFGQMLTEWTKRLRGTLNTFTQVEAKRREQVNKESLSQLPFSVPVLSETQGPKIEVTLVTGVEGLGNKAFGYEEVEKLASWLEQMRNDPEVIANMEEGDAERLQAMQTSIEGLIMKFDTTADELDRMVEQGVFQPKSQSRSASSSRAMLHLSSQLRAVNKDKTVYEKRLQELEESHQNHLKQLTEQHEKREQALQMRQGELQEELARLRTDLSDEMLARQALSAELEEKTREQEDQKDQMDMLAGLQAELTQEKDRATDLGVRLQEALMDVDGLKIAEQTLITQLQELQEERKKALEGEKEAQAMVKNLESQLAGIKAELEAVTGQLTQAQEDREAALRNQSAEADKLMRDRIAEADGDRAVLEHQHLTLTRELDNLKLETEKKLSAAQNTAIRQVDGLKAELSLTKAQMRELQRKELTLTDELAVVRDTMRVLSQEKGHGAEHAREAVSLVTRYYEACQRLLHAINTSTTISGSAAQPRSHSPQPLNQPPSKPQISPPSNQAASTSLSTSSKDEMRESVSLVAAQGFDLVEFTEAVTKTIGLVKKWSKSCRQYRDQARNKISFTNFAKGDLALFLPTRNTASRSWAAFNISAPHNFLRVDDILQEQLKSREWIIARIVKTDEAVASGGESLETNPFGLADGLRYCVHTVEEYNIGTSRPYRRNVSSSFTDSQIIPSSRRSRSSGGGNAFKNAGMTSIRDGPGQAEMQGEYFPPMREMGEDVSISETTEQKVGSVGDGQNNSQDPSSTAGSLQPSLESSPVKAVPSLPWPSLPSSNVGQEGRMPISSDHISKTITPPPSAVTSQIQSLGRISSRSLKDSSSTLGHPTSSPSRGEYPSSLNPANFTARPPSVASSNSSYPRGIGLGPGPGGKATPAPAMTVTTSHDKGGEALLDGTQSPSRMTSPASEAPSSPEKGKKTHNPRASPSNFNALGTTPGDTPGGNPAILSGLATLGKRRESKSSIQSDGKVSAIDILRKIDKSSGSNLKDGDM</sequence>
<evidence type="ECO:0000256" key="2">
    <source>
        <dbReference type="ARBA" id="ARBA00022448"/>
    </source>
</evidence>
<evidence type="ECO:0000256" key="1">
    <source>
        <dbReference type="ARBA" id="ARBA00009729"/>
    </source>
</evidence>
<organism evidence="11 12">
    <name type="scientific">Cryptococcus deneoformans (strain JEC21 / ATCC MYA-565)</name>
    <name type="common">Cryptococcus neoformans var. neoformans serotype D</name>
    <dbReference type="NCBI Taxonomy" id="214684"/>
    <lineage>
        <taxon>Eukaryota</taxon>
        <taxon>Fungi</taxon>
        <taxon>Dikarya</taxon>
        <taxon>Basidiomycota</taxon>
        <taxon>Agaricomycotina</taxon>
        <taxon>Tremellomycetes</taxon>
        <taxon>Tremellales</taxon>
        <taxon>Cryptococcaceae</taxon>
        <taxon>Cryptococcus</taxon>
        <taxon>Cryptococcus neoformans species complex</taxon>
    </lineage>
</organism>
<dbReference type="InterPro" id="IPR040040">
    <property type="entry name" value="ATG11"/>
</dbReference>
<name>Q5KHT3_CRYD1</name>
<dbReference type="GO" id="GO:0005774">
    <property type="term" value="C:vacuolar membrane"/>
    <property type="evidence" value="ECO:0007669"/>
    <property type="project" value="UniProtKB-SubCell"/>
</dbReference>
<dbReference type="GO" id="GO:0000425">
    <property type="term" value="P:pexophagy"/>
    <property type="evidence" value="ECO:0000318"/>
    <property type="project" value="GO_Central"/>
</dbReference>
<dbReference type="InterPro" id="IPR045326">
    <property type="entry name" value="ATG17-like_dom"/>
</dbReference>
<evidence type="ECO:0000313" key="12">
    <source>
        <dbReference type="Proteomes" id="UP000002149"/>
    </source>
</evidence>
<dbReference type="GO" id="GO:1990316">
    <property type="term" value="C:Atg1/ULK1 kinase complex"/>
    <property type="evidence" value="ECO:0000318"/>
    <property type="project" value="GO_Central"/>
</dbReference>
<dbReference type="VEuPathDB" id="FungiDB:CND05360"/>
<dbReference type="OrthoDB" id="447953at2759"/>
<dbReference type="GO" id="GO:0019901">
    <property type="term" value="F:protein kinase binding"/>
    <property type="evidence" value="ECO:0000318"/>
    <property type="project" value="GO_Central"/>
</dbReference>
<feature type="compositionally biased region" description="Polar residues" evidence="8">
    <location>
        <begin position="852"/>
        <end position="866"/>
    </location>
</feature>
<feature type="compositionally biased region" description="Polar residues" evidence="8">
    <location>
        <begin position="1106"/>
        <end position="1138"/>
    </location>
</feature>
<dbReference type="EMBL" id="AE017344">
    <property type="protein sequence ID" value="AAW43261.2"/>
    <property type="molecule type" value="Genomic_DNA"/>
</dbReference>
<feature type="compositionally biased region" description="Polar residues" evidence="8">
    <location>
        <begin position="1301"/>
        <end position="1311"/>
    </location>
</feature>
<evidence type="ECO:0000256" key="3">
    <source>
        <dbReference type="ARBA" id="ARBA00022927"/>
    </source>
</evidence>
<feature type="compositionally biased region" description="Polar residues" evidence="8">
    <location>
        <begin position="1180"/>
        <end position="1190"/>
    </location>
</feature>
<dbReference type="GO" id="GO:0015031">
    <property type="term" value="P:protein transport"/>
    <property type="evidence" value="ECO:0007669"/>
    <property type="project" value="UniProtKB-KW"/>
</dbReference>
<dbReference type="Pfam" id="PF04108">
    <property type="entry name" value="ATG17_like"/>
    <property type="match status" value="1"/>
</dbReference>
<dbReference type="GeneID" id="3257025"/>
<feature type="coiled-coil region" evidence="7">
    <location>
        <begin position="651"/>
        <end position="796"/>
    </location>
</feature>
<dbReference type="PANTHER" id="PTHR13222">
    <property type="entry name" value="RB1-INDUCIBLE COILED-COIL"/>
    <property type="match status" value="1"/>
</dbReference>
<dbReference type="InParanoid" id="Q5KHT3"/>
<keyword evidence="6" id="KW-0926">Vacuole</keyword>
<accession>Q5KHT3</accession>
<dbReference type="GO" id="GO:0034727">
    <property type="term" value="P:piecemeal microautophagy of the nucleus"/>
    <property type="evidence" value="ECO:0000318"/>
    <property type="project" value="GO_Central"/>
</dbReference>
<keyword evidence="3 6" id="KW-0653">Protein transport</keyword>
<evidence type="ECO:0000256" key="4">
    <source>
        <dbReference type="ARBA" id="ARBA00023006"/>
    </source>
</evidence>
<evidence type="ECO:0000256" key="6">
    <source>
        <dbReference type="RuleBase" id="RU367075"/>
    </source>
</evidence>
<feature type="region of interest" description="Disordered" evidence="8">
    <location>
        <begin position="852"/>
        <end position="893"/>
    </location>
</feature>
<feature type="compositionally biased region" description="Low complexity" evidence="8">
    <location>
        <begin position="1283"/>
        <end position="1292"/>
    </location>
</feature>
<evidence type="ECO:0000256" key="7">
    <source>
        <dbReference type="SAM" id="Coils"/>
    </source>
</evidence>
<keyword evidence="5 7" id="KW-0175">Coiled coil</keyword>
<dbReference type="KEGG" id="cne:CND05360"/>
<reference evidence="11 12" key="1">
    <citation type="journal article" date="2005" name="Science">
        <title>The genome of the basidiomycetous yeast and human pathogen Cryptococcus neoformans.</title>
        <authorList>
            <person name="Loftus B.J."/>
            <person name="Fung E."/>
            <person name="Roncaglia P."/>
            <person name="Rowley D."/>
            <person name="Amedeo P."/>
            <person name="Bruno D."/>
            <person name="Vamathevan J."/>
            <person name="Miranda M."/>
            <person name="Anderson I.J."/>
            <person name="Fraser J.A."/>
            <person name="Allen J.E."/>
            <person name="Bosdet I.E."/>
            <person name="Brent M.R."/>
            <person name="Chiu R."/>
            <person name="Doering T.L."/>
            <person name="Donlin M.J."/>
            <person name="D'Souza C.A."/>
            <person name="Fox D.S."/>
            <person name="Grinberg V."/>
            <person name="Fu J."/>
            <person name="Fukushima M."/>
            <person name="Haas B.J."/>
            <person name="Huang J.C."/>
            <person name="Janbon G."/>
            <person name="Jones S.J."/>
            <person name="Koo H.L."/>
            <person name="Krzywinski M.I."/>
            <person name="Kwon-Chung J.K."/>
            <person name="Lengeler K.B."/>
            <person name="Maiti R."/>
            <person name="Marra M.A."/>
            <person name="Marra R.E."/>
            <person name="Mathewson C.A."/>
            <person name="Mitchell T.G."/>
            <person name="Pertea M."/>
            <person name="Riggs F.R."/>
            <person name="Salzberg S.L."/>
            <person name="Schein J.E."/>
            <person name="Shvartsbeyn A."/>
            <person name="Shin H."/>
            <person name="Shumway M."/>
            <person name="Specht C.A."/>
            <person name="Suh B.B."/>
            <person name="Tenney A."/>
            <person name="Utterback T.R."/>
            <person name="Wickes B.L."/>
            <person name="Wortman J.R."/>
            <person name="Wye N.H."/>
            <person name="Kronstad J.W."/>
            <person name="Lodge J.K."/>
            <person name="Heitman J."/>
            <person name="Davis R.W."/>
            <person name="Fraser C.M."/>
            <person name="Hyman R.W."/>
        </authorList>
    </citation>
    <scope>NUCLEOTIDE SEQUENCE [LARGE SCALE GENOMIC DNA]</scope>
    <source>
        <strain evidence="12">JEC21 / ATCC MYA-565</strain>
    </source>
</reference>